<evidence type="ECO:0000313" key="13">
    <source>
        <dbReference type="Proteomes" id="UP000886595"/>
    </source>
</evidence>
<keyword evidence="7" id="KW-0458">Lysosome</keyword>
<dbReference type="InterPro" id="IPR006603">
    <property type="entry name" value="PQ-loop_rpt"/>
</dbReference>
<keyword evidence="13" id="KW-1185">Reference proteome</keyword>
<feature type="transmembrane region" description="Helical" evidence="11">
    <location>
        <begin position="584"/>
        <end position="603"/>
    </location>
</feature>
<dbReference type="Gene3D" id="1.20.1280.290">
    <property type="match status" value="1"/>
</dbReference>
<organism evidence="12 13">
    <name type="scientific">Brassica carinata</name>
    <name type="common">Ethiopian mustard</name>
    <name type="synonym">Abyssinian cabbage</name>
    <dbReference type="NCBI Taxonomy" id="52824"/>
    <lineage>
        <taxon>Eukaryota</taxon>
        <taxon>Viridiplantae</taxon>
        <taxon>Streptophyta</taxon>
        <taxon>Embryophyta</taxon>
        <taxon>Tracheophyta</taxon>
        <taxon>Spermatophyta</taxon>
        <taxon>Magnoliopsida</taxon>
        <taxon>eudicotyledons</taxon>
        <taxon>Gunneridae</taxon>
        <taxon>Pentapetalae</taxon>
        <taxon>rosids</taxon>
        <taxon>malvids</taxon>
        <taxon>Brassicales</taxon>
        <taxon>Brassicaceae</taxon>
        <taxon>Brassiceae</taxon>
        <taxon>Brassica</taxon>
    </lineage>
</organism>
<comment type="subcellular location">
    <subcellularLocation>
        <location evidence="1">Lysosome membrane</location>
        <topology evidence="1">Multi-pass membrane protein</topology>
    </subcellularLocation>
</comment>
<name>A0A8X7U9S1_BRACI</name>
<keyword evidence="3 11" id="KW-0812">Transmembrane</keyword>
<evidence type="ECO:0000256" key="9">
    <source>
        <dbReference type="SAM" id="Coils"/>
    </source>
</evidence>
<keyword evidence="5 11" id="KW-1133">Transmembrane helix</keyword>
<feature type="transmembrane region" description="Helical" evidence="11">
    <location>
        <begin position="554"/>
        <end position="572"/>
    </location>
</feature>
<dbReference type="GO" id="GO:0005765">
    <property type="term" value="C:lysosomal membrane"/>
    <property type="evidence" value="ECO:0007669"/>
    <property type="project" value="UniProtKB-SubCell"/>
</dbReference>
<evidence type="ECO:0000256" key="6">
    <source>
        <dbReference type="ARBA" id="ARBA00023136"/>
    </source>
</evidence>
<keyword evidence="4" id="KW-0677">Repeat</keyword>
<evidence type="ECO:0000256" key="11">
    <source>
        <dbReference type="SAM" id="Phobius"/>
    </source>
</evidence>
<feature type="region of interest" description="Disordered" evidence="10">
    <location>
        <begin position="1"/>
        <end position="24"/>
    </location>
</feature>
<dbReference type="SMART" id="SM00679">
    <property type="entry name" value="CTNS"/>
    <property type="match status" value="1"/>
</dbReference>
<keyword evidence="2" id="KW-0813">Transport</keyword>
<keyword evidence="9" id="KW-0175">Coiled coil</keyword>
<dbReference type="SUPFAM" id="SSF48452">
    <property type="entry name" value="TPR-like"/>
    <property type="match status" value="1"/>
</dbReference>
<reference evidence="12 13" key="1">
    <citation type="submission" date="2020-02" db="EMBL/GenBank/DDBJ databases">
        <authorList>
            <person name="Ma Q."/>
            <person name="Huang Y."/>
            <person name="Song X."/>
            <person name="Pei D."/>
        </authorList>
    </citation>
    <scope>NUCLEOTIDE SEQUENCE [LARGE SCALE GENOMIC DNA]</scope>
    <source>
        <strain evidence="12">Sxm20200214</strain>
        <tissue evidence="12">Leaf</tissue>
    </source>
</reference>
<dbReference type="Pfam" id="PF04193">
    <property type="entry name" value="PQ-loop"/>
    <property type="match status" value="1"/>
</dbReference>
<dbReference type="EMBL" id="JAAMPC010000013">
    <property type="protein sequence ID" value="KAG2271530.1"/>
    <property type="molecule type" value="Genomic_DNA"/>
</dbReference>
<protein>
    <recommendedName>
        <fullName evidence="8">Cystinosin homolog</fullName>
    </recommendedName>
</protein>
<dbReference type="AlphaFoldDB" id="A0A8X7U9S1"/>
<dbReference type="FunFam" id="1.20.1280.290:FF:000018">
    <property type="entry name" value="Cystinosin homolog"/>
    <property type="match status" value="1"/>
</dbReference>
<dbReference type="Gene3D" id="1.25.40.10">
    <property type="entry name" value="Tetratricopeptide repeat domain"/>
    <property type="match status" value="2"/>
</dbReference>
<dbReference type="PANTHER" id="PTHR13131">
    <property type="entry name" value="CYSTINOSIN"/>
    <property type="match status" value="1"/>
</dbReference>
<dbReference type="InterPro" id="IPR019734">
    <property type="entry name" value="TPR_rpt"/>
</dbReference>
<evidence type="ECO:0000256" key="5">
    <source>
        <dbReference type="ARBA" id="ARBA00022989"/>
    </source>
</evidence>
<dbReference type="SMART" id="SM00028">
    <property type="entry name" value="TPR"/>
    <property type="match status" value="4"/>
</dbReference>
<dbReference type="Pfam" id="PF04749">
    <property type="entry name" value="PLAC8"/>
    <property type="match status" value="1"/>
</dbReference>
<keyword evidence="6 11" id="KW-0472">Membrane</keyword>
<accession>A0A8X7U9S1</accession>
<evidence type="ECO:0000256" key="1">
    <source>
        <dbReference type="ARBA" id="ARBA00004155"/>
    </source>
</evidence>
<dbReference type="PANTHER" id="PTHR13131:SF5">
    <property type="entry name" value="CYSTINOSIN"/>
    <property type="match status" value="1"/>
</dbReference>
<gene>
    <name evidence="12" type="ORF">Bca52824_066085</name>
</gene>
<dbReference type="InterPro" id="IPR006461">
    <property type="entry name" value="PLAC_motif_containing"/>
</dbReference>
<dbReference type="Pfam" id="PF13174">
    <property type="entry name" value="TPR_6"/>
    <property type="match status" value="1"/>
</dbReference>
<evidence type="ECO:0000256" key="3">
    <source>
        <dbReference type="ARBA" id="ARBA00022692"/>
    </source>
</evidence>
<dbReference type="InterPro" id="IPR011990">
    <property type="entry name" value="TPR-like_helical_dom_sf"/>
</dbReference>
<evidence type="ECO:0000256" key="4">
    <source>
        <dbReference type="ARBA" id="ARBA00022737"/>
    </source>
</evidence>
<evidence type="ECO:0000256" key="10">
    <source>
        <dbReference type="SAM" id="MobiDB-lite"/>
    </source>
</evidence>
<dbReference type="Proteomes" id="UP000886595">
    <property type="component" value="Unassembled WGS sequence"/>
</dbReference>
<dbReference type="InterPro" id="IPR005282">
    <property type="entry name" value="LC_transporter"/>
</dbReference>
<evidence type="ECO:0000256" key="2">
    <source>
        <dbReference type="ARBA" id="ARBA00022448"/>
    </source>
</evidence>
<dbReference type="FunFam" id="1.25.40.10:FF:000660">
    <property type="entry name" value="Protein SLOW GREEN 1, chloroplastic"/>
    <property type="match status" value="1"/>
</dbReference>
<sequence>MVRPGLDQPNQAHPQGYGNNKADVQPNIPTGIPVNNQTQNLWSSDLFDCMNDIENAVITCIVPCVTFGQIAEIVDEGATTCAIGGLLYGAIFITAFPYKYSSLFRAKIRNKYGLPEAPAPDWLTHLFCEHCALCQEYRELKHRGFDPKIGWAMNVQAHQQEMMAPPIVSVKSHPPRTYCSRRDLASQDRASKNGSSDYCFHEKLKSFAKSAILIGAAVSMTGKLSTLPAKAGSPVTTTVEVKEEKNSSEIEPTSPLTELLESTPEAVKTLRSLLQQKLENGEDEEALKLLEKLVTAQPEETEWKFLMARLLGEMGRTENARQVFEEILQRNPLSFEALFENALLMDRSGEGDAVLQRLEDALAVAEAENMVKEIRDVRLIIAQIQFLQKNVDEALKSYEQLTREDPKDFRPYFCRGMIYSLLDKNAEAKEQFAKYRELSPKKFEVEGYLRTPLSKMKLFGSALSQSLLARVIISHDGNKGRNLRSCGCFYPQLILNFRRKSVVGLNFDFVLLNLTKHSSYMIYNVCLYFSPIIQKQYFDTYGDQEMIPVAANDVAFSIHAVVLTALTLFQIFIYERGPQKVSRFATGLVVLVWGFAAICFFIALPSNSWLWLITIFNSIQVSMTCVKYIPQSHLCPLPLMVQPIIWNYDHSLRLYPTPHTVYS</sequence>
<evidence type="ECO:0000313" key="12">
    <source>
        <dbReference type="EMBL" id="KAG2271530.1"/>
    </source>
</evidence>
<feature type="region of interest" description="Disordered" evidence="10">
    <location>
        <begin position="227"/>
        <end position="261"/>
    </location>
</feature>
<comment type="caution">
    <text evidence="12">The sequence shown here is derived from an EMBL/GenBank/DDBJ whole genome shotgun (WGS) entry which is preliminary data.</text>
</comment>
<dbReference type="NCBIfam" id="TIGR01571">
    <property type="entry name" value="A_thal_Cys_rich"/>
    <property type="match status" value="1"/>
</dbReference>
<dbReference type="OrthoDB" id="1856606at2759"/>
<proteinExistence type="predicted"/>
<dbReference type="Pfam" id="PF13432">
    <property type="entry name" value="TPR_16"/>
    <property type="match status" value="1"/>
</dbReference>
<dbReference type="GO" id="GO:0015184">
    <property type="term" value="F:L-cystine transmembrane transporter activity"/>
    <property type="evidence" value="ECO:0007669"/>
    <property type="project" value="TreeGrafter"/>
</dbReference>
<evidence type="ECO:0000256" key="7">
    <source>
        <dbReference type="ARBA" id="ARBA00023228"/>
    </source>
</evidence>
<feature type="coiled-coil region" evidence="9">
    <location>
        <begin position="355"/>
        <end position="404"/>
    </location>
</feature>
<evidence type="ECO:0000256" key="8">
    <source>
        <dbReference type="ARBA" id="ARBA00074957"/>
    </source>
</evidence>